<keyword evidence="1" id="KW-0472">Membrane</keyword>
<dbReference type="InParanoid" id="A0A1Q3DK85"/>
<evidence type="ECO:0000256" key="1">
    <source>
        <dbReference type="SAM" id="Phobius"/>
    </source>
</evidence>
<name>A0A1Q3DK85_CEPFO</name>
<dbReference type="AlphaFoldDB" id="A0A1Q3DK85"/>
<reference evidence="3" key="1">
    <citation type="submission" date="2016-04" db="EMBL/GenBank/DDBJ databases">
        <title>Cephalotus genome sequencing.</title>
        <authorList>
            <person name="Fukushima K."/>
            <person name="Hasebe M."/>
            <person name="Fang X."/>
        </authorList>
    </citation>
    <scope>NUCLEOTIDE SEQUENCE [LARGE SCALE GENOMIC DNA]</scope>
    <source>
        <strain evidence="3">cv. St1</strain>
    </source>
</reference>
<keyword evidence="1" id="KW-0812">Transmembrane</keyword>
<evidence type="ECO:0000313" key="3">
    <source>
        <dbReference type="Proteomes" id="UP000187406"/>
    </source>
</evidence>
<keyword evidence="3" id="KW-1185">Reference proteome</keyword>
<protein>
    <submittedName>
        <fullName evidence="2">UBN2 domain-containing protein</fullName>
    </submittedName>
</protein>
<organism evidence="2 3">
    <name type="scientific">Cephalotus follicularis</name>
    <name type="common">Albany pitcher plant</name>
    <dbReference type="NCBI Taxonomy" id="3775"/>
    <lineage>
        <taxon>Eukaryota</taxon>
        <taxon>Viridiplantae</taxon>
        <taxon>Streptophyta</taxon>
        <taxon>Embryophyta</taxon>
        <taxon>Tracheophyta</taxon>
        <taxon>Spermatophyta</taxon>
        <taxon>Magnoliopsida</taxon>
        <taxon>eudicotyledons</taxon>
        <taxon>Gunneridae</taxon>
        <taxon>Pentapetalae</taxon>
        <taxon>rosids</taxon>
        <taxon>fabids</taxon>
        <taxon>Oxalidales</taxon>
        <taxon>Cephalotaceae</taxon>
        <taxon>Cephalotus</taxon>
    </lineage>
</organism>
<feature type="transmembrane region" description="Helical" evidence="1">
    <location>
        <begin position="12"/>
        <end position="30"/>
    </location>
</feature>
<accession>A0A1Q3DK85</accession>
<comment type="caution">
    <text evidence="2">The sequence shown here is derived from an EMBL/GenBank/DDBJ whole genome shotgun (WGS) entry which is preliminary data.</text>
</comment>
<gene>
    <name evidence="2" type="ORF">CFOL_v3_36305</name>
</gene>
<dbReference type="Pfam" id="PF14223">
    <property type="entry name" value="Retrotran_gag_2"/>
    <property type="match status" value="1"/>
</dbReference>
<evidence type="ECO:0000313" key="2">
    <source>
        <dbReference type="EMBL" id="GAV92927.1"/>
    </source>
</evidence>
<dbReference type="PANTHER" id="PTHR35317:SF32">
    <property type="entry name" value="DUF4219 DOMAIN-CONTAINING PROTEIN"/>
    <property type="match status" value="1"/>
</dbReference>
<dbReference type="PANTHER" id="PTHR35317">
    <property type="entry name" value="OS04G0629600 PROTEIN"/>
    <property type="match status" value="1"/>
</dbReference>
<sequence>MCAYTVSSDTFFTLIVLILYIAYFTVTFSVNNNMVTIEVLTGSNFKKWKEDIEFAMEMADVDLSLVTDKPGDLTVASTDDEKLVHTAWMKSNRICLLSMRRSILDHLKNGLPTDCTAKELMTAISERYHVSSNADIVSLLQVLFNMKYDGNGGVRDYVIRMVDYQTKLKALKVDLPDTCIVHQALNNLPPEFSIIKTNYNSQDESWSINDLISRVVAEEEKLKKEKGQVAVYVAGSNSHEGKKSKTYTNKVAHGTTKEPGQSNNMGPNKVSFKKKGDHYFFCKKKCHMKKDCLKYKAWLAKRENTGNDSLCNTQNFINN</sequence>
<proteinExistence type="predicted"/>
<dbReference type="EMBL" id="BDDD01012286">
    <property type="protein sequence ID" value="GAV92927.1"/>
    <property type="molecule type" value="Genomic_DNA"/>
</dbReference>
<keyword evidence="1" id="KW-1133">Transmembrane helix</keyword>
<dbReference type="Proteomes" id="UP000187406">
    <property type="component" value="Unassembled WGS sequence"/>
</dbReference>